<organism evidence="2 3">
    <name type="scientific">Microbacterium testaceum (strain StLB037)</name>
    <dbReference type="NCBI Taxonomy" id="979556"/>
    <lineage>
        <taxon>Bacteria</taxon>
        <taxon>Bacillati</taxon>
        <taxon>Actinomycetota</taxon>
        <taxon>Actinomycetes</taxon>
        <taxon>Micrococcales</taxon>
        <taxon>Microbacteriaceae</taxon>
        <taxon>Microbacterium</taxon>
    </lineage>
</organism>
<evidence type="ECO:0008006" key="4">
    <source>
        <dbReference type="Google" id="ProtNLM"/>
    </source>
</evidence>
<proteinExistence type="predicted"/>
<accession>A0A1H0S8P9</accession>
<evidence type="ECO:0000313" key="3">
    <source>
        <dbReference type="Proteomes" id="UP000186456"/>
    </source>
</evidence>
<feature type="region of interest" description="Disordered" evidence="1">
    <location>
        <begin position="29"/>
        <end position="48"/>
    </location>
</feature>
<evidence type="ECO:0000256" key="1">
    <source>
        <dbReference type="SAM" id="MobiDB-lite"/>
    </source>
</evidence>
<dbReference type="EMBL" id="FNJN01000008">
    <property type="protein sequence ID" value="SDP38114.1"/>
    <property type="molecule type" value="Genomic_DNA"/>
</dbReference>
<protein>
    <recommendedName>
        <fullName evidence="4">DUF4279 domain-containing protein</fullName>
    </recommendedName>
</protein>
<sequence length="148" mass="16186">MIRHNSASLCVYSDKYSVAQITEMLGVEPERSGDIGDPTPSGRAGRNLTPPYARYQRTFWCLREDADDTDAEDQTGFSAVRKVVDRVLPVAHKLADLRNDGETIIWWSGDSDSTQGGFVLEADLLAKISVLGCHLYGTTFLGEEGSGT</sequence>
<evidence type="ECO:0000313" key="2">
    <source>
        <dbReference type="EMBL" id="SDP38114.1"/>
    </source>
</evidence>
<reference evidence="2 3" key="1">
    <citation type="submission" date="2016-10" db="EMBL/GenBank/DDBJ databases">
        <authorList>
            <person name="de Groot N.N."/>
        </authorList>
    </citation>
    <scope>NUCLEOTIDE SEQUENCE [LARGE SCALE GENOMIC DNA]</scope>
    <source>
        <strain evidence="2 3">StLB037</strain>
    </source>
</reference>
<dbReference type="Proteomes" id="UP000186456">
    <property type="component" value="Unassembled WGS sequence"/>
</dbReference>
<name>A0A1H0S8P9_MICTS</name>
<dbReference type="RefSeq" id="WP_081349904.1">
    <property type="nucleotide sequence ID" value="NZ_FNJN01000008.1"/>
</dbReference>
<dbReference type="AlphaFoldDB" id="A0A1H0S8P9"/>
<dbReference type="Pfam" id="PF14106">
    <property type="entry name" value="DUF4279"/>
    <property type="match status" value="1"/>
</dbReference>
<gene>
    <name evidence="2" type="ORF">SAMN04487788_3285</name>
</gene>
<dbReference type="InterPro" id="IPR025459">
    <property type="entry name" value="DUF4279"/>
</dbReference>